<dbReference type="RefSeq" id="WP_154527789.1">
    <property type="nucleotide sequence ID" value="NZ_JAXDZJ010000143.1"/>
</dbReference>
<evidence type="ECO:0000313" key="9">
    <source>
        <dbReference type="Proteomes" id="UP000473699"/>
    </source>
</evidence>
<dbReference type="InterPro" id="IPR004477">
    <property type="entry name" value="ComEC_N"/>
</dbReference>
<evidence type="ECO:0000259" key="7">
    <source>
        <dbReference type="Pfam" id="PF03772"/>
    </source>
</evidence>
<dbReference type="PANTHER" id="PTHR30619">
    <property type="entry name" value="DNA INTERNALIZATION/COMPETENCE PROTEIN COMEC/REC2"/>
    <property type="match status" value="1"/>
</dbReference>
<gene>
    <name evidence="8" type="ORF">FYJ74_01160</name>
</gene>
<keyword evidence="4 6" id="KW-1133">Transmembrane helix</keyword>
<comment type="caution">
    <text evidence="8">The sequence shown here is derived from an EMBL/GenBank/DDBJ whole genome shotgun (WGS) entry which is preliminary data.</text>
</comment>
<evidence type="ECO:0000256" key="1">
    <source>
        <dbReference type="ARBA" id="ARBA00004651"/>
    </source>
</evidence>
<feature type="domain" description="ComEC/Rec2-related protein" evidence="7">
    <location>
        <begin position="207"/>
        <end position="448"/>
    </location>
</feature>
<evidence type="ECO:0000256" key="3">
    <source>
        <dbReference type="ARBA" id="ARBA00022692"/>
    </source>
</evidence>
<keyword evidence="2" id="KW-1003">Cell membrane</keyword>
<dbReference type="AlphaFoldDB" id="A0A6L5Y8Z1"/>
<feature type="transmembrane region" description="Helical" evidence="6">
    <location>
        <begin position="224"/>
        <end position="246"/>
    </location>
</feature>
<keyword evidence="3 6" id="KW-0812">Transmembrane</keyword>
<dbReference type="PANTHER" id="PTHR30619:SF1">
    <property type="entry name" value="RECOMBINATION PROTEIN 2"/>
    <property type="match status" value="1"/>
</dbReference>
<accession>A0A6L5Y8Z1</accession>
<evidence type="ECO:0000256" key="2">
    <source>
        <dbReference type="ARBA" id="ARBA00022475"/>
    </source>
</evidence>
<dbReference type="Proteomes" id="UP000473699">
    <property type="component" value="Unassembled WGS sequence"/>
</dbReference>
<feature type="transmembrane region" description="Helical" evidence="6">
    <location>
        <begin position="59"/>
        <end position="78"/>
    </location>
</feature>
<keyword evidence="9" id="KW-1185">Reference proteome</keyword>
<feature type="transmembrane region" description="Helical" evidence="6">
    <location>
        <begin position="429"/>
        <end position="449"/>
    </location>
</feature>
<evidence type="ECO:0000256" key="4">
    <source>
        <dbReference type="ARBA" id="ARBA00022989"/>
    </source>
</evidence>
<dbReference type="GO" id="GO:0005886">
    <property type="term" value="C:plasma membrane"/>
    <property type="evidence" value="ECO:0007669"/>
    <property type="project" value="UniProtKB-SubCell"/>
</dbReference>
<evidence type="ECO:0000256" key="5">
    <source>
        <dbReference type="ARBA" id="ARBA00023136"/>
    </source>
</evidence>
<feature type="transmembrane region" description="Helical" evidence="6">
    <location>
        <begin position="377"/>
        <end position="403"/>
    </location>
</feature>
<evidence type="ECO:0000256" key="6">
    <source>
        <dbReference type="SAM" id="Phobius"/>
    </source>
</evidence>
<dbReference type="NCBIfam" id="TIGR00360">
    <property type="entry name" value="ComEC_N-term"/>
    <property type="match status" value="1"/>
</dbReference>
<feature type="transmembrane region" description="Helical" evidence="6">
    <location>
        <begin position="294"/>
        <end position="310"/>
    </location>
</feature>
<feature type="transmembrane region" description="Helical" evidence="6">
    <location>
        <begin position="30"/>
        <end position="47"/>
    </location>
</feature>
<feature type="transmembrane region" description="Helical" evidence="6">
    <location>
        <begin position="253"/>
        <end position="274"/>
    </location>
</feature>
<comment type="subcellular location">
    <subcellularLocation>
        <location evidence="1">Cell membrane</location>
        <topology evidence="1">Multi-pass membrane protein</topology>
    </subcellularLocation>
</comment>
<reference evidence="8 9" key="1">
    <citation type="submission" date="2019-08" db="EMBL/GenBank/DDBJ databases">
        <title>In-depth cultivation of the pig gut microbiome towards novel bacterial diversity and tailored functional studies.</title>
        <authorList>
            <person name="Wylensek D."/>
            <person name="Hitch T.C.A."/>
            <person name="Clavel T."/>
        </authorList>
    </citation>
    <scope>NUCLEOTIDE SEQUENCE [LARGE SCALE GENOMIC DNA]</scope>
    <source>
        <strain evidence="8 9">SM-530-WT-4B</strain>
    </source>
</reference>
<sequence>MDSLLNEIPALLLLQSCALSLAAAERGLPLWLAIFLSACALGAEMLLSEERWYARKFSFALAFVALSGVFSVFLQSRLEEGTTPVKAVSGRFLVAERRQWGEREVLRVTDERGAGWLLAVGKGLQDVEEGDELSLEASVVPLRNGSLRSSFSPRQYWMARGVQGELRRAARVEKRGKSLSSHSFRQYLRTQLETLPRNTRALAAAILLGDRDADLREDYRRWGISHILAVSGWHVGLALILGCLIFGSGRRGLFWCSLLLWGYCLTSGASMSAVRASLMVQIGMLGLYWGHPSHALNAIGVAGIAMLLWNPWCFFDLGWRLSVIAAIAVTALEKSRSSLLVFFSPLVMWILTSPLIAPLAGGIYLSSLPINAMASALFAVILFAVLVAAIPCILGIHLLWLAWPAEKLMQIWALAADQWVEWLPQALPVHFFSAWLCTGVLFFLVALAGKVSLRRAVLLGGCGALIAVIF</sequence>
<protein>
    <submittedName>
        <fullName evidence="8">ComEC/Rec2 family competence protein</fullName>
    </submittedName>
</protein>
<keyword evidence="5 6" id="KW-0472">Membrane</keyword>
<name>A0A6L5Y8Z1_9BACT</name>
<feature type="transmembrane region" description="Helical" evidence="6">
    <location>
        <begin position="339"/>
        <end position="365"/>
    </location>
</feature>
<dbReference type="InterPro" id="IPR052159">
    <property type="entry name" value="Competence_DNA_uptake"/>
</dbReference>
<dbReference type="Pfam" id="PF03772">
    <property type="entry name" value="Competence"/>
    <property type="match status" value="1"/>
</dbReference>
<organism evidence="8 9">
    <name type="scientific">Pyramidobacter porci</name>
    <dbReference type="NCBI Taxonomy" id="2605789"/>
    <lineage>
        <taxon>Bacteria</taxon>
        <taxon>Thermotogati</taxon>
        <taxon>Synergistota</taxon>
        <taxon>Synergistia</taxon>
        <taxon>Synergistales</taxon>
        <taxon>Dethiosulfovibrionaceae</taxon>
        <taxon>Pyramidobacter</taxon>
    </lineage>
</organism>
<proteinExistence type="predicted"/>
<evidence type="ECO:0000313" key="8">
    <source>
        <dbReference type="EMBL" id="MST54663.1"/>
    </source>
</evidence>
<dbReference type="EMBL" id="VUNH01000001">
    <property type="protein sequence ID" value="MST54663.1"/>
    <property type="molecule type" value="Genomic_DNA"/>
</dbReference>